<accession>A0A1H6T3R2</accession>
<dbReference type="EMBL" id="FNYR01000006">
    <property type="protein sequence ID" value="SEI70442.1"/>
    <property type="molecule type" value="Genomic_DNA"/>
</dbReference>
<reference evidence="3 4" key="1">
    <citation type="submission" date="2016-10" db="EMBL/GenBank/DDBJ databases">
        <authorList>
            <person name="de Groot N.N."/>
        </authorList>
    </citation>
    <scope>NUCLEOTIDE SEQUENCE [LARGE SCALE GENOMIC DNA]</scope>
    <source>
        <strain evidence="3 4">DSM 22187</strain>
    </source>
</reference>
<sequence>MGNITLLELHVPEGDIQLGPKSLRSSKSDSEEEPVSEPTDESGSGRSLLSLLLLVVFLAAVGVMATKLLGEDADEEIAGFD</sequence>
<keyword evidence="2" id="KW-0812">Transmembrane</keyword>
<keyword evidence="2" id="KW-1133">Transmembrane helix</keyword>
<accession>A0A2H4PXU4</accession>
<evidence type="ECO:0000256" key="2">
    <source>
        <dbReference type="SAM" id="Phobius"/>
    </source>
</evidence>
<protein>
    <submittedName>
        <fullName evidence="3">Uncharacterized protein</fullName>
    </submittedName>
</protein>
<dbReference type="Proteomes" id="UP000198888">
    <property type="component" value="Unassembled WGS sequence"/>
</dbReference>
<feature type="transmembrane region" description="Helical" evidence="2">
    <location>
        <begin position="48"/>
        <end position="69"/>
    </location>
</feature>
<evidence type="ECO:0000256" key="1">
    <source>
        <dbReference type="SAM" id="MobiDB-lite"/>
    </source>
</evidence>
<dbReference type="RefSeq" id="WP_089671490.1">
    <property type="nucleotide sequence ID" value="NZ_CP024845.1"/>
</dbReference>
<gene>
    <name evidence="3" type="ORF">SAMN05444271_10631</name>
</gene>
<dbReference type="KEGG" id="hae:halTADL_0100"/>
<proteinExistence type="predicted"/>
<dbReference type="AlphaFoldDB" id="A0A1H6T3R2"/>
<keyword evidence="4" id="KW-1185">Reference proteome</keyword>
<name>A0A1H6T3R2_9EURY</name>
<organism evidence="3 4">
    <name type="scientific">Halohasta litchfieldiae</name>
    <dbReference type="NCBI Taxonomy" id="1073996"/>
    <lineage>
        <taxon>Archaea</taxon>
        <taxon>Methanobacteriati</taxon>
        <taxon>Methanobacteriota</taxon>
        <taxon>Stenosarchaea group</taxon>
        <taxon>Halobacteria</taxon>
        <taxon>Halobacteriales</taxon>
        <taxon>Haloferacaceae</taxon>
        <taxon>Halohasta</taxon>
    </lineage>
</organism>
<evidence type="ECO:0000313" key="3">
    <source>
        <dbReference type="EMBL" id="SEI70442.1"/>
    </source>
</evidence>
<feature type="compositionally biased region" description="Acidic residues" evidence="1">
    <location>
        <begin position="30"/>
        <end position="40"/>
    </location>
</feature>
<dbReference type="GeneID" id="35000935"/>
<evidence type="ECO:0000313" key="4">
    <source>
        <dbReference type="Proteomes" id="UP000198888"/>
    </source>
</evidence>
<feature type="region of interest" description="Disordered" evidence="1">
    <location>
        <begin position="16"/>
        <end position="45"/>
    </location>
</feature>
<dbReference type="STRING" id="1073996.SAMN05444271_10631"/>
<keyword evidence="2" id="KW-0472">Membrane</keyword>